<dbReference type="EMBL" id="CAJPWZ010002217">
    <property type="protein sequence ID" value="CAG2233750.1"/>
    <property type="molecule type" value="Genomic_DNA"/>
</dbReference>
<dbReference type="GO" id="GO:0003723">
    <property type="term" value="F:RNA binding"/>
    <property type="evidence" value="ECO:0007669"/>
    <property type="project" value="InterPro"/>
</dbReference>
<dbReference type="InterPro" id="IPR001900">
    <property type="entry name" value="RNase_II/R"/>
</dbReference>
<keyword evidence="3" id="KW-1185">Reference proteome</keyword>
<protein>
    <recommendedName>
        <fullName evidence="1">RNB domain-containing protein</fullName>
    </recommendedName>
</protein>
<dbReference type="InterPro" id="IPR050180">
    <property type="entry name" value="RNR_Ribonuclease"/>
</dbReference>
<accession>A0A8S3TVF9</accession>
<evidence type="ECO:0000313" key="2">
    <source>
        <dbReference type="EMBL" id="CAG2233750.1"/>
    </source>
</evidence>
<feature type="domain" description="RNB" evidence="1">
    <location>
        <begin position="10"/>
        <end position="212"/>
    </location>
</feature>
<evidence type="ECO:0000259" key="1">
    <source>
        <dbReference type="Pfam" id="PF00773"/>
    </source>
</evidence>
<name>A0A8S3TVF9_MYTED</name>
<proteinExistence type="predicted"/>
<evidence type="ECO:0000313" key="3">
    <source>
        <dbReference type="Proteomes" id="UP000683360"/>
    </source>
</evidence>
<dbReference type="Proteomes" id="UP000683360">
    <property type="component" value="Unassembled WGS sequence"/>
</dbReference>
<organism evidence="2 3">
    <name type="scientific">Mytilus edulis</name>
    <name type="common">Blue mussel</name>
    <dbReference type="NCBI Taxonomy" id="6550"/>
    <lineage>
        <taxon>Eukaryota</taxon>
        <taxon>Metazoa</taxon>
        <taxon>Spiralia</taxon>
        <taxon>Lophotrochozoa</taxon>
        <taxon>Mollusca</taxon>
        <taxon>Bivalvia</taxon>
        <taxon>Autobranchia</taxon>
        <taxon>Pteriomorphia</taxon>
        <taxon>Mytilida</taxon>
        <taxon>Mytiloidea</taxon>
        <taxon>Mytilidae</taxon>
        <taxon>Mytilinae</taxon>
        <taxon>Mytilus</taxon>
    </lineage>
</organism>
<dbReference type="GO" id="GO:0006402">
    <property type="term" value="P:mRNA catabolic process"/>
    <property type="evidence" value="ECO:0007669"/>
    <property type="project" value="TreeGrafter"/>
</dbReference>
<dbReference type="InterPro" id="IPR012340">
    <property type="entry name" value="NA-bd_OB-fold"/>
</dbReference>
<dbReference type="GO" id="GO:0000932">
    <property type="term" value="C:P-body"/>
    <property type="evidence" value="ECO:0007669"/>
    <property type="project" value="TreeGrafter"/>
</dbReference>
<gene>
    <name evidence="2" type="ORF">MEDL_46389</name>
</gene>
<dbReference type="AlphaFoldDB" id="A0A8S3TVF9"/>
<dbReference type="PANTHER" id="PTHR23355:SF9">
    <property type="entry name" value="DIS3-LIKE EXONUCLEASE 2"/>
    <property type="match status" value="1"/>
</dbReference>
<dbReference type="GO" id="GO:0000175">
    <property type="term" value="F:3'-5'-RNA exonuclease activity"/>
    <property type="evidence" value="ECO:0007669"/>
    <property type="project" value="TreeGrafter"/>
</dbReference>
<dbReference type="SUPFAM" id="SSF50249">
    <property type="entry name" value="Nucleic acid-binding proteins"/>
    <property type="match status" value="1"/>
</dbReference>
<sequence length="301" mass="34916">MFLKSICKAIKILFNIAKIRRLRRLGGAMYHVPLETDDEEFMETKEAHFLVEEFIILANHTIGTYLFSKFKNCVPLRIQLPPKPECIQQWLKSNEYIADLILKLQEVSPLPAIESERKFSMFGKVSFKQFIIKIFALLCGYLGVMKFTLACLGLEEWYEYQERAEYKCSGDIQSKNHGSHFSLGMFPYIHFTSPIRRYVDIISHRLLHCALDDRKPCYSPKEVSEMCHYINEVTRRAKNHQNNCRALTLAYRFKTKPTVVHGFVKTISETEITVVIPGYRNLPKESCTLQLNSLGCGKKTI</sequence>
<comment type="caution">
    <text evidence="2">The sequence shown here is derived from an EMBL/GenBank/DDBJ whole genome shotgun (WGS) entry which is preliminary data.</text>
</comment>
<reference evidence="2" key="1">
    <citation type="submission" date="2021-03" db="EMBL/GenBank/DDBJ databases">
        <authorList>
            <person name="Bekaert M."/>
        </authorList>
    </citation>
    <scope>NUCLEOTIDE SEQUENCE</scope>
</reference>
<dbReference type="Pfam" id="PF00773">
    <property type="entry name" value="RNB"/>
    <property type="match status" value="1"/>
</dbReference>
<dbReference type="PANTHER" id="PTHR23355">
    <property type="entry name" value="RIBONUCLEASE"/>
    <property type="match status" value="1"/>
</dbReference>
<dbReference type="OrthoDB" id="6161099at2759"/>